<sequence length="53" mass="5728">MSEKGELVMVVNGARHAEPPLRLTRRGRVVLLSLFFLMSALASVVLFATASQG</sequence>
<gene>
    <name evidence="2" type="ORF">I4J89_00580</name>
</gene>
<name>A0A931FV80_9ACTN</name>
<evidence type="ECO:0000313" key="3">
    <source>
        <dbReference type="Proteomes" id="UP000598146"/>
    </source>
</evidence>
<dbReference type="AlphaFoldDB" id="A0A931FV80"/>
<proteinExistence type="predicted"/>
<keyword evidence="1" id="KW-1133">Transmembrane helix</keyword>
<feature type="transmembrane region" description="Helical" evidence="1">
    <location>
        <begin position="29"/>
        <end position="50"/>
    </location>
</feature>
<keyword evidence="1" id="KW-0812">Transmembrane</keyword>
<keyword evidence="1" id="KW-0472">Membrane</keyword>
<comment type="caution">
    <text evidence="2">The sequence shown here is derived from an EMBL/GenBank/DDBJ whole genome shotgun (WGS) entry which is preliminary data.</text>
</comment>
<protein>
    <submittedName>
        <fullName evidence="2">Uncharacterized protein</fullName>
    </submittedName>
</protein>
<organism evidence="2 3">
    <name type="scientific">Actinoplanes aureus</name>
    <dbReference type="NCBI Taxonomy" id="2792083"/>
    <lineage>
        <taxon>Bacteria</taxon>
        <taxon>Bacillati</taxon>
        <taxon>Actinomycetota</taxon>
        <taxon>Actinomycetes</taxon>
        <taxon>Micromonosporales</taxon>
        <taxon>Micromonosporaceae</taxon>
        <taxon>Actinoplanes</taxon>
    </lineage>
</organism>
<accession>A0A931FV80</accession>
<reference evidence="2" key="1">
    <citation type="submission" date="2020-11" db="EMBL/GenBank/DDBJ databases">
        <title>Isolation and identification of active actinomycetes.</title>
        <authorList>
            <person name="Sun X."/>
        </authorList>
    </citation>
    <scope>NUCLEOTIDE SEQUENCE</scope>
    <source>
        <strain evidence="2">NEAU-A11</strain>
    </source>
</reference>
<dbReference type="EMBL" id="JADQTO010000001">
    <property type="protein sequence ID" value="MBG0559965.1"/>
    <property type="molecule type" value="Genomic_DNA"/>
</dbReference>
<evidence type="ECO:0000313" key="2">
    <source>
        <dbReference type="EMBL" id="MBG0559965.1"/>
    </source>
</evidence>
<dbReference type="RefSeq" id="WP_196411787.1">
    <property type="nucleotide sequence ID" value="NZ_JADQTO010000001.1"/>
</dbReference>
<evidence type="ECO:0000256" key="1">
    <source>
        <dbReference type="SAM" id="Phobius"/>
    </source>
</evidence>
<dbReference type="Proteomes" id="UP000598146">
    <property type="component" value="Unassembled WGS sequence"/>
</dbReference>
<keyword evidence="3" id="KW-1185">Reference proteome</keyword>